<feature type="transmembrane region" description="Helical" evidence="7">
    <location>
        <begin position="45"/>
        <end position="65"/>
    </location>
</feature>
<organism evidence="10 11">
    <name type="scientific">Pontiella sulfatireligans</name>
    <dbReference type="NCBI Taxonomy" id="2750658"/>
    <lineage>
        <taxon>Bacteria</taxon>
        <taxon>Pseudomonadati</taxon>
        <taxon>Kiritimatiellota</taxon>
        <taxon>Kiritimatiellia</taxon>
        <taxon>Kiritimatiellales</taxon>
        <taxon>Pontiellaceae</taxon>
        <taxon>Pontiella</taxon>
    </lineage>
</organism>
<dbReference type="GO" id="GO:0006355">
    <property type="term" value="P:regulation of DNA-templated transcription"/>
    <property type="evidence" value="ECO:0007669"/>
    <property type="project" value="InterPro"/>
</dbReference>
<evidence type="ECO:0000256" key="1">
    <source>
        <dbReference type="ARBA" id="ARBA00004245"/>
    </source>
</evidence>
<feature type="compositionally biased region" description="Polar residues" evidence="6">
    <location>
        <begin position="509"/>
        <end position="519"/>
    </location>
</feature>
<comment type="subcellular location">
    <subcellularLocation>
        <location evidence="1">Cytoplasm</location>
        <location evidence="1">Cytoskeleton</location>
    </subcellularLocation>
</comment>
<evidence type="ECO:0000256" key="7">
    <source>
        <dbReference type="SAM" id="Phobius"/>
    </source>
</evidence>
<feature type="domain" description="PAS" evidence="8">
    <location>
        <begin position="378"/>
        <end position="448"/>
    </location>
</feature>
<feature type="domain" description="PAS" evidence="8">
    <location>
        <begin position="107"/>
        <end position="177"/>
    </location>
</feature>
<dbReference type="GO" id="GO:0072686">
    <property type="term" value="C:mitotic spindle"/>
    <property type="evidence" value="ECO:0007669"/>
    <property type="project" value="TreeGrafter"/>
</dbReference>
<dbReference type="GO" id="GO:0051231">
    <property type="term" value="P:spindle elongation"/>
    <property type="evidence" value="ECO:0007669"/>
    <property type="project" value="TreeGrafter"/>
</dbReference>
<dbReference type="EMBL" id="CAAHFH010000002">
    <property type="protein sequence ID" value="VGO20931.1"/>
    <property type="molecule type" value="Genomic_DNA"/>
</dbReference>
<proteinExistence type="predicted"/>
<dbReference type="SUPFAM" id="SSF55874">
    <property type="entry name" value="ATPase domain of HSP90 chaperone/DNA topoisomerase II/histidine kinase"/>
    <property type="match status" value="1"/>
</dbReference>
<sequence>MKLHNRFSKIESTATALAGMLLVPSGVQAQGGNELASLLPFELSIASYLIIGGLLVLSMIMFFSFQRRFNVASRQLKDITNELDGTRTRLVETGHDLTQTRGELKHTAERYQGILFDAKVGMFQMDAAGKCTYINAALQEMSGLYPKKAIKEGLHSAIHPEDREAFKSAWGQFTNSQEPLKFAFRFKPAKKPEVHVVCQATKVFNEKMDVESCIGWIYDVTEQHEEKLSLKANAARYARFVEETIEGYYQLTPATPIPLSTSPEKMTQAIMSEMTVASCNNTFSGMYGTKPTELEGKSISELQDGCGPFRNYESIATFVAEGFKAVDLESVRQDASGSRINLLNNVIGLIEDNKLVGIWGSQRNISQQKREKAELGSQVQFMHRILSALPADVHVKDTRCRYLYASKRLAERTGIPQEEWVGKTIFEIMPATPREHDQQAINTMKSSKLHRIERPYETRNKSGWMETIQIPLVSDEGLVEGVVGLSLEITDRKQKEEEARHYRGELESQIKNTANQLRKSQGEHSKTASSLSSAIQKLKILEAEKINREHEYKEHLADRKRIEETLRRGEEALQARQRQLEEQLSKRLEKLNAETDKRKKWEELLSIKEKELRKLDEHSKNLKKQFDEATALHQQAEANLKLNRSALDKYRIELEELTAERNQQLDAVKSQHEQQFNTEHQGRDKAEKQLQKVDDLLHKTQEQLKQLTEKHSDELQKEVAERKATAEKLIQNMEELDELKQQFSLRIEQETKAMKQQLAQKQIREKALRQREKDLEDRIKELENSLHLKAKEHADQIQAREGSEVQRQQAEQKLELMSKRQTQLIERETQKLNLNVAEIRLDEIKLRKRVSDLMQEKEMLEDYLKARNDELEAAHEAHREASAALAETQGKLKELAEGQSQMVASETQELQRQLEEQRQIGEQLHQETESLKQEQGAANEQLKTRAAELSRMAAEYKKLAEAYKSGQAKIQQMADNQAQLLADETSELQNKMALLQQSENSLCEQEKKQEERIAKLEEQIASATESLRAEEQKHKQGEQELAELQIAFEASQENAESFVEQQTDELRKQNEQYQKNETALQQSVTALQETIEQRERELTETFQQRETAEEQMQQAENLLNKLKLEQQAELRKALAEAEAISRMNGELVDELNRTIQETLDPAIKSSLVIEQAENLSPQQKAEITGINFRCRNLIDMMNYRSELTHLVDGSGEVNADECDLHELIKNIDQQFTHRAETKKLFFAVSFAQYQAAHNVPKLVKTDEQKVRKILSILLGYALDHTEKGRLGLHAARKSSEGDGTRILFEMVYTGTNRHDPLLSKLFGTPDEPAVEGAVDNKFGLTLARRYATLLDAEINLEYRDAGVTALAVEFPFKKAASEITMPEKQKEAGAA</sequence>
<dbReference type="PROSITE" id="PS50112">
    <property type="entry name" value="PAS"/>
    <property type="match status" value="2"/>
</dbReference>
<dbReference type="Proteomes" id="UP000346198">
    <property type="component" value="Unassembled WGS sequence"/>
</dbReference>
<dbReference type="Gene3D" id="3.30.450.20">
    <property type="entry name" value="PAS domain"/>
    <property type="match status" value="3"/>
</dbReference>
<dbReference type="PROSITE" id="PS50113">
    <property type="entry name" value="PAC"/>
    <property type="match status" value="1"/>
</dbReference>
<dbReference type="InterPro" id="IPR013767">
    <property type="entry name" value="PAS_fold"/>
</dbReference>
<gene>
    <name evidence="10" type="ORF">SCARR_02998</name>
</gene>
<protein>
    <submittedName>
        <fullName evidence="10">Uncharacterized protein</fullName>
    </submittedName>
</protein>
<dbReference type="InterPro" id="IPR000014">
    <property type="entry name" value="PAS"/>
</dbReference>
<dbReference type="Pfam" id="PF08448">
    <property type="entry name" value="PAS_4"/>
    <property type="match status" value="1"/>
</dbReference>
<dbReference type="SMART" id="SM00091">
    <property type="entry name" value="PAS"/>
    <property type="match status" value="2"/>
</dbReference>
<keyword evidence="11" id="KW-1185">Reference proteome</keyword>
<dbReference type="NCBIfam" id="TIGR00229">
    <property type="entry name" value="sensory_box"/>
    <property type="match status" value="2"/>
</dbReference>
<keyword evidence="3" id="KW-0505">Motor protein</keyword>
<dbReference type="GO" id="GO:0005876">
    <property type="term" value="C:spindle microtubule"/>
    <property type="evidence" value="ECO:0007669"/>
    <property type="project" value="TreeGrafter"/>
</dbReference>
<feature type="domain" description="PAC" evidence="9">
    <location>
        <begin position="446"/>
        <end position="501"/>
    </location>
</feature>
<dbReference type="InterPro" id="IPR000700">
    <property type="entry name" value="PAS-assoc_C"/>
</dbReference>
<evidence type="ECO:0000313" key="10">
    <source>
        <dbReference type="EMBL" id="VGO20931.1"/>
    </source>
</evidence>
<dbReference type="SUPFAM" id="SSF55785">
    <property type="entry name" value="PYP-like sensor domain (PAS domain)"/>
    <property type="match status" value="3"/>
</dbReference>
<keyword evidence="5" id="KW-0175">Coiled coil</keyword>
<dbReference type="Gene3D" id="3.30.565.10">
    <property type="entry name" value="Histidine kinase-like ATPase, C-terminal domain"/>
    <property type="match status" value="1"/>
</dbReference>
<feature type="region of interest" description="Disordered" evidence="6">
    <location>
        <begin position="507"/>
        <end position="531"/>
    </location>
</feature>
<dbReference type="InterPro" id="IPR013656">
    <property type="entry name" value="PAS_4"/>
</dbReference>
<feature type="coiled-coil region" evidence="5">
    <location>
        <begin position="559"/>
        <end position="827"/>
    </location>
</feature>
<dbReference type="PANTHER" id="PTHR47970:SF12">
    <property type="entry name" value="KINESIN FAMILY MEMBER 11"/>
    <property type="match status" value="1"/>
</dbReference>
<evidence type="ECO:0000259" key="8">
    <source>
        <dbReference type="PROSITE" id="PS50112"/>
    </source>
</evidence>
<evidence type="ECO:0000256" key="4">
    <source>
        <dbReference type="ARBA" id="ARBA00023212"/>
    </source>
</evidence>
<reference evidence="10 11" key="1">
    <citation type="submission" date="2019-04" db="EMBL/GenBank/DDBJ databases">
        <authorList>
            <person name="Van Vliet M D."/>
        </authorList>
    </citation>
    <scope>NUCLEOTIDE SEQUENCE [LARGE SCALE GENOMIC DNA]</scope>
    <source>
        <strain evidence="10 11">F21</strain>
    </source>
</reference>
<dbReference type="RefSeq" id="WP_136062431.1">
    <property type="nucleotide sequence ID" value="NZ_CAAHFH010000002.1"/>
</dbReference>
<name>A0A6C2UNT4_9BACT</name>
<dbReference type="CDD" id="cd00130">
    <property type="entry name" value="PAS"/>
    <property type="match status" value="2"/>
</dbReference>
<dbReference type="PANTHER" id="PTHR47970">
    <property type="entry name" value="KINESIN-LIKE PROTEIN KIF11"/>
    <property type="match status" value="1"/>
</dbReference>
<keyword evidence="2" id="KW-0963">Cytoplasm</keyword>
<evidence type="ECO:0000313" key="11">
    <source>
        <dbReference type="Proteomes" id="UP000346198"/>
    </source>
</evidence>
<evidence type="ECO:0000256" key="2">
    <source>
        <dbReference type="ARBA" id="ARBA00022490"/>
    </source>
</evidence>
<evidence type="ECO:0000256" key="6">
    <source>
        <dbReference type="SAM" id="MobiDB-lite"/>
    </source>
</evidence>
<accession>A0A6C2UNT4</accession>
<keyword evidence="4" id="KW-0206">Cytoskeleton</keyword>
<evidence type="ECO:0000256" key="5">
    <source>
        <dbReference type="SAM" id="Coils"/>
    </source>
</evidence>
<evidence type="ECO:0000259" key="9">
    <source>
        <dbReference type="PROSITE" id="PS50113"/>
    </source>
</evidence>
<dbReference type="InterPro" id="IPR047149">
    <property type="entry name" value="KIF11-like"/>
</dbReference>
<dbReference type="Pfam" id="PF13426">
    <property type="entry name" value="PAS_9"/>
    <property type="match status" value="1"/>
</dbReference>
<feature type="coiled-coil region" evidence="5">
    <location>
        <begin position="907"/>
        <end position="1132"/>
    </location>
</feature>
<evidence type="ECO:0000256" key="3">
    <source>
        <dbReference type="ARBA" id="ARBA00023175"/>
    </source>
</evidence>
<keyword evidence="7" id="KW-1133">Transmembrane helix</keyword>
<keyword evidence="7" id="KW-0472">Membrane</keyword>
<dbReference type="InterPro" id="IPR036890">
    <property type="entry name" value="HATPase_C_sf"/>
</dbReference>
<dbReference type="GO" id="GO:0008574">
    <property type="term" value="F:plus-end-directed microtubule motor activity"/>
    <property type="evidence" value="ECO:0007669"/>
    <property type="project" value="TreeGrafter"/>
</dbReference>
<keyword evidence="7" id="KW-0812">Transmembrane</keyword>
<dbReference type="InterPro" id="IPR035965">
    <property type="entry name" value="PAS-like_dom_sf"/>
</dbReference>
<dbReference type="Pfam" id="PF00989">
    <property type="entry name" value="PAS"/>
    <property type="match status" value="1"/>
</dbReference>